<evidence type="ECO:0000259" key="2">
    <source>
        <dbReference type="Pfam" id="PF07635"/>
    </source>
</evidence>
<dbReference type="Gene3D" id="1.10.760.10">
    <property type="entry name" value="Cytochrome c-like domain"/>
    <property type="match status" value="1"/>
</dbReference>
<evidence type="ECO:0000313" key="3">
    <source>
        <dbReference type="EMBL" id="TWT75051.1"/>
    </source>
</evidence>
<protein>
    <submittedName>
        <fullName evidence="3">Planctomycete cytochrome C</fullName>
    </submittedName>
</protein>
<dbReference type="OrthoDB" id="229325at2"/>
<dbReference type="GO" id="GO:0009055">
    <property type="term" value="F:electron transfer activity"/>
    <property type="evidence" value="ECO:0007669"/>
    <property type="project" value="InterPro"/>
</dbReference>
<evidence type="ECO:0000256" key="1">
    <source>
        <dbReference type="SAM" id="MobiDB-lite"/>
    </source>
</evidence>
<feature type="domain" description="Cytochrome C Planctomycete-type" evidence="2">
    <location>
        <begin position="9"/>
        <end position="56"/>
    </location>
</feature>
<feature type="region of interest" description="Disordered" evidence="1">
    <location>
        <begin position="48"/>
        <end position="70"/>
    </location>
</feature>
<name>A0A5C5YJI3_9BACT</name>
<dbReference type="RefSeq" id="WP_146389547.1">
    <property type="nucleotide sequence ID" value="NZ_SJPK01000001.1"/>
</dbReference>
<reference evidence="3 4" key="1">
    <citation type="submission" date="2019-02" db="EMBL/GenBank/DDBJ databases">
        <title>Deep-cultivation of Planctomycetes and their phenomic and genomic characterization uncovers novel biology.</title>
        <authorList>
            <person name="Wiegand S."/>
            <person name="Jogler M."/>
            <person name="Boedeker C."/>
            <person name="Pinto D."/>
            <person name="Vollmers J."/>
            <person name="Rivas-Marin E."/>
            <person name="Kohn T."/>
            <person name="Peeters S.H."/>
            <person name="Heuer A."/>
            <person name="Rast P."/>
            <person name="Oberbeckmann S."/>
            <person name="Bunk B."/>
            <person name="Jeske O."/>
            <person name="Meyerdierks A."/>
            <person name="Storesund J.E."/>
            <person name="Kallscheuer N."/>
            <person name="Luecker S."/>
            <person name="Lage O.M."/>
            <person name="Pohl T."/>
            <person name="Merkel B.J."/>
            <person name="Hornburger P."/>
            <person name="Mueller R.-W."/>
            <person name="Bruemmer F."/>
            <person name="Labrenz M."/>
            <person name="Spormann A.M."/>
            <person name="Op Den Camp H."/>
            <person name="Overmann J."/>
            <person name="Amann R."/>
            <person name="Jetten M.S.M."/>
            <person name="Mascher T."/>
            <person name="Medema M.H."/>
            <person name="Devos D.P."/>
            <person name="Kaster A.-K."/>
            <person name="Ovreas L."/>
            <person name="Rohde M."/>
            <person name="Galperin M.Y."/>
            <person name="Jogler C."/>
        </authorList>
    </citation>
    <scope>NUCLEOTIDE SEQUENCE [LARGE SCALE GENOMIC DNA]</scope>
    <source>
        <strain evidence="3 4">CA85</strain>
    </source>
</reference>
<gene>
    <name evidence="3" type="ORF">CA85_03390</name>
</gene>
<dbReference type="Pfam" id="PF07635">
    <property type="entry name" value="PSCyt1"/>
    <property type="match status" value="1"/>
</dbReference>
<dbReference type="Proteomes" id="UP000318053">
    <property type="component" value="Unassembled WGS sequence"/>
</dbReference>
<evidence type="ECO:0000313" key="4">
    <source>
        <dbReference type="Proteomes" id="UP000318053"/>
    </source>
</evidence>
<dbReference type="GO" id="GO:0020037">
    <property type="term" value="F:heme binding"/>
    <property type="evidence" value="ECO:0007669"/>
    <property type="project" value="InterPro"/>
</dbReference>
<proteinExistence type="predicted"/>
<sequence length="70" mass="7928">MVPLLQQHCYACHGPDEQSDELRLDRLTADFALRENAATWVEVRDKINRGEMPPAGEPPLPSEQIQSISR</sequence>
<dbReference type="EMBL" id="SJPK01000001">
    <property type="protein sequence ID" value="TWT75051.1"/>
    <property type="molecule type" value="Genomic_DNA"/>
</dbReference>
<organism evidence="3 4">
    <name type="scientific">Allorhodopirellula solitaria</name>
    <dbReference type="NCBI Taxonomy" id="2527987"/>
    <lineage>
        <taxon>Bacteria</taxon>
        <taxon>Pseudomonadati</taxon>
        <taxon>Planctomycetota</taxon>
        <taxon>Planctomycetia</taxon>
        <taxon>Pirellulales</taxon>
        <taxon>Pirellulaceae</taxon>
        <taxon>Allorhodopirellula</taxon>
    </lineage>
</organism>
<accession>A0A5C5YJI3</accession>
<dbReference type="InterPro" id="IPR036909">
    <property type="entry name" value="Cyt_c-like_dom_sf"/>
</dbReference>
<dbReference type="SUPFAM" id="SSF46626">
    <property type="entry name" value="Cytochrome c"/>
    <property type="match status" value="1"/>
</dbReference>
<keyword evidence="4" id="KW-1185">Reference proteome</keyword>
<dbReference type="AlphaFoldDB" id="A0A5C5YJI3"/>
<dbReference type="InterPro" id="IPR011429">
    <property type="entry name" value="Cyt_c_Planctomycete-type"/>
</dbReference>
<comment type="caution">
    <text evidence="3">The sequence shown here is derived from an EMBL/GenBank/DDBJ whole genome shotgun (WGS) entry which is preliminary data.</text>
</comment>